<evidence type="ECO:0000256" key="1">
    <source>
        <dbReference type="ARBA" id="ARBA00022729"/>
    </source>
</evidence>
<sequence>MKKFFLIMLLCLYSWGYSQGENDNWYFGQYGALNFANPGSPTVLTDSGMFVSWNMPSGSVSDSSGKLLFYTDGGSIWNRDHGFMYGVSGVGLSVNAHQFAIVKHPTNNNLYYIINSGDLNYSTYTFEANYTLIDMSLGSNGLDGHPLGQVVNYKIPLLDSNGAPFTYGKGVTIVPHADMNSFWILISNNLQLYSYHLTSAGINPVPVTSSLYFENQPPSPFQHYSYIKSSPKLNSCKGFSHYLSLCTIDPSNGYNEGRVYSFDDNTGQITTNYLLEVLSLNPLRTEFNKNGSILYLAPNDNTTSLLAVDLESSFGTSINYSNISPPPANSFLSIQRNKYGEIFVQSNYNSNYISKIINPDIYGGSSLHLNYLNNSNPNGSGLGVFPPLIPTLNYDINSGCIPNINLTTTEINNSIIYPASNTITTQTDYKVQSGQNIVMKAGNNITLLPNTFIEYGADYLATIEACDCDEEAGESRKNTRISLDLRKSEKPLITKNYIKLYPNPTSDILNIRTDTKINSVSVVDMTGRKINVKSEGTQVDVRELPAGNYLINVETKDGVSTEKFIKK</sequence>
<name>A0A848N2A9_9FLAO</name>
<feature type="chain" id="PRO_5032303648" evidence="2">
    <location>
        <begin position="21"/>
        <end position="567"/>
    </location>
</feature>
<proteinExistence type="predicted"/>
<dbReference type="EMBL" id="JABCJF010000001">
    <property type="protein sequence ID" value="NMR32898.1"/>
    <property type="molecule type" value="Genomic_DNA"/>
</dbReference>
<dbReference type="InterPro" id="IPR055015">
    <property type="entry name" value="GCX_COOH"/>
</dbReference>
<comment type="caution">
    <text evidence="4">The sequence shown here is derived from an EMBL/GenBank/DDBJ whole genome shotgun (WGS) entry which is preliminary data.</text>
</comment>
<reference evidence="4 5" key="1">
    <citation type="submission" date="2020-04" db="EMBL/GenBank/DDBJ databases">
        <title>Genome analysis and antimicrobial resistance characteristics of Chryseobacterium aquaticum isolated from farmed salmonids.</title>
        <authorList>
            <person name="Saticioglu I.B."/>
            <person name="Duman M."/>
            <person name="Altun S."/>
        </authorList>
    </citation>
    <scope>NUCLEOTIDE SEQUENCE [LARGE SCALE GENOMIC DNA]</scope>
    <source>
        <strain evidence="4 5">C-174</strain>
    </source>
</reference>
<dbReference type="Pfam" id="PF18962">
    <property type="entry name" value="Por_Secre_tail"/>
    <property type="match status" value="1"/>
</dbReference>
<organism evidence="4 5">
    <name type="scientific">Chryseobacterium aquaticum</name>
    <dbReference type="NCBI Taxonomy" id="452084"/>
    <lineage>
        <taxon>Bacteria</taxon>
        <taxon>Pseudomonadati</taxon>
        <taxon>Bacteroidota</taxon>
        <taxon>Flavobacteriia</taxon>
        <taxon>Flavobacteriales</taxon>
        <taxon>Weeksellaceae</taxon>
        <taxon>Chryseobacterium group</taxon>
        <taxon>Chryseobacterium</taxon>
    </lineage>
</organism>
<protein>
    <submittedName>
        <fullName evidence="4">T9SS type A sorting domain-containing protein</fullName>
    </submittedName>
</protein>
<evidence type="ECO:0000256" key="2">
    <source>
        <dbReference type="SAM" id="SignalP"/>
    </source>
</evidence>
<feature type="signal peptide" evidence="2">
    <location>
        <begin position="1"/>
        <end position="20"/>
    </location>
</feature>
<dbReference type="AlphaFoldDB" id="A0A848N2A9"/>
<dbReference type="Proteomes" id="UP000548067">
    <property type="component" value="Unassembled WGS sequence"/>
</dbReference>
<evidence type="ECO:0000313" key="4">
    <source>
        <dbReference type="EMBL" id="NMR32898.1"/>
    </source>
</evidence>
<gene>
    <name evidence="4" type="ORF">HIO71_01620</name>
</gene>
<dbReference type="NCBIfam" id="NF045639">
    <property type="entry name" value="GCX_COOH"/>
    <property type="match status" value="1"/>
</dbReference>
<dbReference type="RefSeq" id="WP_169320072.1">
    <property type="nucleotide sequence ID" value="NZ_JABCJF010000001.1"/>
</dbReference>
<accession>A0A848N2A9</accession>
<feature type="domain" description="Secretion system C-terminal sorting" evidence="3">
    <location>
        <begin position="500"/>
        <end position="565"/>
    </location>
</feature>
<keyword evidence="1 2" id="KW-0732">Signal</keyword>
<evidence type="ECO:0000313" key="5">
    <source>
        <dbReference type="Proteomes" id="UP000548067"/>
    </source>
</evidence>
<dbReference type="NCBIfam" id="TIGR04183">
    <property type="entry name" value="Por_Secre_tail"/>
    <property type="match status" value="1"/>
</dbReference>
<evidence type="ECO:0000259" key="3">
    <source>
        <dbReference type="Pfam" id="PF18962"/>
    </source>
</evidence>
<dbReference type="InterPro" id="IPR026444">
    <property type="entry name" value="Secre_tail"/>
</dbReference>